<feature type="region of interest" description="Disordered" evidence="1">
    <location>
        <begin position="83"/>
        <end position="206"/>
    </location>
</feature>
<evidence type="ECO:0000256" key="1">
    <source>
        <dbReference type="SAM" id="MobiDB-lite"/>
    </source>
</evidence>
<accession>A0A7C3KJH2</accession>
<organism evidence="3">
    <name type="scientific">Oscillatoriales cyanobacterium SpSt-418</name>
    <dbReference type="NCBI Taxonomy" id="2282169"/>
    <lineage>
        <taxon>Bacteria</taxon>
        <taxon>Bacillati</taxon>
        <taxon>Cyanobacteriota</taxon>
        <taxon>Cyanophyceae</taxon>
        <taxon>Oscillatoriophycideae</taxon>
        <taxon>Oscillatoriales</taxon>
    </lineage>
</organism>
<dbReference type="EMBL" id="DSRU01000411">
    <property type="protein sequence ID" value="HFN01472.1"/>
    <property type="molecule type" value="Genomic_DNA"/>
</dbReference>
<sequence>MPQETQTTLSREEENAIAGGFDDAEDRLITQEHQLAQTEETPSPRAPSERGGIRLISVLVGVGCVMGIGAACWFLFFGEKTQTRKPTAEAKPTSTPAPPTKSEDDSLKAELAFARQRQAMEQAQQEEKADKNPEKLAKKNVKKTVGATSATTPQPARAASPSASRPSSYRTASSYRTVSQQPRSNASRSTESKAPSSNAKSEDPFTRWERLAKTGQTHFQEGQTNTADATSSDPQETLVATTGTLPVGGASKSVPSETPTAPELIPVVAINLSDTPTSDVQTDLGMSPGELGILNRSDTTPDLDTPREILIGSVVAGKITVPITWMNGESLGHGAVELTEPLKDKNGVTAFPKGTILIVDAKPIGREDSNAPNAALQVNVIGAILRQDGEVKQLPIDSRAMAVLGNDGGPIRAKISGSHPPGLMSSDDFILAIAGGAAKAGEVLNQPEVTSSFSSGDYFGSSQTTTSRSRAPNLLGALFEGGLEPVTDLIKGRINRRDSYRDTQRKAKQTQPIL</sequence>
<name>A0A7C3KJH2_9CYAN</name>
<proteinExistence type="predicted"/>
<feature type="compositionally biased region" description="Low complexity" evidence="1">
    <location>
        <begin position="147"/>
        <end position="177"/>
    </location>
</feature>
<feature type="region of interest" description="Disordered" evidence="1">
    <location>
        <begin position="1"/>
        <end position="24"/>
    </location>
</feature>
<feature type="compositionally biased region" description="Polar residues" evidence="1">
    <location>
        <begin position="178"/>
        <end position="199"/>
    </location>
</feature>
<feature type="compositionally biased region" description="Basic and acidic residues" evidence="1">
    <location>
        <begin position="125"/>
        <end position="137"/>
    </location>
</feature>
<comment type="caution">
    <text evidence="3">The sequence shown here is derived from an EMBL/GenBank/DDBJ whole genome shotgun (WGS) entry which is preliminary data.</text>
</comment>
<feature type="transmembrane region" description="Helical" evidence="2">
    <location>
        <begin position="55"/>
        <end position="76"/>
    </location>
</feature>
<protein>
    <recommendedName>
        <fullName evidence="4">TrbI/VirB10 family protein</fullName>
    </recommendedName>
</protein>
<evidence type="ECO:0000256" key="2">
    <source>
        <dbReference type="SAM" id="Phobius"/>
    </source>
</evidence>
<feature type="compositionally biased region" description="Low complexity" evidence="1">
    <location>
        <begin position="112"/>
        <end position="123"/>
    </location>
</feature>
<dbReference type="AlphaFoldDB" id="A0A7C3KJH2"/>
<reference evidence="3" key="1">
    <citation type="journal article" date="2020" name="mSystems">
        <title>Genome- and Community-Level Interaction Insights into Carbon Utilization and Element Cycling Functions of Hydrothermarchaeota in Hydrothermal Sediment.</title>
        <authorList>
            <person name="Zhou Z."/>
            <person name="Liu Y."/>
            <person name="Xu W."/>
            <person name="Pan J."/>
            <person name="Luo Z.H."/>
            <person name="Li M."/>
        </authorList>
    </citation>
    <scope>NUCLEOTIDE SEQUENCE [LARGE SCALE GENOMIC DNA]</scope>
    <source>
        <strain evidence="3">SpSt-418</strain>
    </source>
</reference>
<evidence type="ECO:0008006" key="4">
    <source>
        <dbReference type="Google" id="ProtNLM"/>
    </source>
</evidence>
<keyword evidence="2" id="KW-0472">Membrane</keyword>
<keyword evidence="2" id="KW-0812">Transmembrane</keyword>
<keyword evidence="2" id="KW-1133">Transmembrane helix</keyword>
<gene>
    <name evidence="3" type="ORF">ENR64_27745</name>
</gene>
<evidence type="ECO:0000313" key="3">
    <source>
        <dbReference type="EMBL" id="HFN01472.1"/>
    </source>
</evidence>